<dbReference type="EMBL" id="JAMQJY010000001">
    <property type="protein sequence ID" value="MCM2674227.1"/>
    <property type="molecule type" value="Genomic_DNA"/>
</dbReference>
<reference evidence="1" key="1">
    <citation type="submission" date="2022-06" db="EMBL/GenBank/DDBJ databases">
        <title>Alkalicoccobacillus porphyridii sp. nov., isolated from a marine red alga, Porphyridium purpureum and reclassification of Shouchella plakortidis and Shouchella gibsonii as Alkalicoccobacillus plakortidis comb. nov. and Alkalicoccobacillus gibsonii comb. nov.</title>
        <authorList>
            <person name="Kim K.H."/>
            <person name="Lee J.K."/>
            <person name="Han D.M."/>
            <person name="Baek J.H."/>
            <person name="Jeon C.O."/>
        </authorList>
    </citation>
    <scope>NUCLEOTIDE SEQUENCE</scope>
    <source>
        <strain evidence="1">DSM 19153</strain>
    </source>
</reference>
<dbReference type="RefSeq" id="WP_251603473.1">
    <property type="nucleotide sequence ID" value="NZ_JAMQJY010000001.1"/>
</dbReference>
<accession>A0ABT0XEA9</accession>
<protein>
    <submittedName>
        <fullName evidence="1">VLRF1 family aeRF1-type release factor</fullName>
    </submittedName>
</protein>
<gene>
    <name evidence="1" type="ORF">NDM98_00955</name>
</gene>
<name>A0ABT0XEA9_9BACI</name>
<comment type="caution">
    <text evidence="1">The sequence shown here is derived from an EMBL/GenBank/DDBJ whole genome shotgun (WGS) entry which is preliminary data.</text>
</comment>
<dbReference type="Proteomes" id="UP001203665">
    <property type="component" value="Unassembled WGS sequence"/>
</dbReference>
<dbReference type="Pfam" id="PF18846">
    <property type="entry name" value="baeRF_family5"/>
    <property type="match status" value="1"/>
</dbReference>
<keyword evidence="2" id="KW-1185">Reference proteome</keyword>
<organism evidence="1 2">
    <name type="scientific">Alkalicoccobacillus plakortidis</name>
    <dbReference type="NCBI Taxonomy" id="444060"/>
    <lineage>
        <taxon>Bacteria</taxon>
        <taxon>Bacillati</taxon>
        <taxon>Bacillota</taxon>
        <taxon>Bacilli</taxon>
        <taxon>Bacillales</taxon>
        <taxon>Bacillaceae</taxon>
        <taxon>Alkalicoccobacillus</taxon>
    </lineage>
</organism>
<proteinExistence type="predicted"/>
<evidence type="ECO:0000313" key="2">
    <source>
        <dbReference type="Proteomes" id="UP001203665"/>
    </source>
</evidence>
<evidence type="ECO:0000313" key="1">
    <source>
        <dbReference type="EMBL" id="MCM2674227.1"/>
    </source>
</evidence>
<sequence length="260" mass="29873">MKESEELQQLRDHECENGCLTIYLNTNQAQVDQKKGEWKIRLKNGLKKLDEYLESSSPDELNGYKEIRKIAEEQILNAQTSLPRSLVFVGSSKGEWTLKKLQVTVESDFRWEKTPVLDQLEEKINKFPKTGILLIQKQDVVAVETSLGEVDSESVYSWDAESEDWKMYQGSGSSDKVGPAIHKDQFDQRFDANQQRWFKQLAGKIQKKAKKNGWNGVYLVGSPDQTSEFEKQLTLNNVEVVKKNLTKLKSHQIIDELFAS</sequence>
<dbReference type="InterPro" id="IPR040983">
    <property type="entry name" value="Bact_RF_family5"/>
</dbReference>